<gene>
    <name evidence="1" type="ORF">Sradi_3467800</name>
</gene>
<protein>
    <submittedName>
        <fullName evidence="1">Uncharacterized protein</fullName>
    </submittedName>
</protein>
<name>A0AAW2QDW0_SESRA</name>
<proteinExistence type="predicted"/>
<dbReference type="EMBL" id="JACGWJ010000015">
    <property type="protein sequence ID" value="KAL0365777.1"/>
    <property type="molecule type" value="Genomic_DNA"/>
</dbReference>
<sequence length="61" mass="6969">MSDQRTRGTFRKFIERRFQPWATSPITRRYKFRRPAAAAGRRRLRDGAIGELSSDGGGEAV</sequence>
<organism evidence="1">
    <name type="scientific">Sesamum radiatum</name>
    <name type="common">Black benniseed</name>
    <dbReference type="NCBI Taxonomy" id="300843"/>
    <lineage>
        <taxon>Eukaryota</taxon>
        <taxon>Viridiplantae</taxon>
        <taxon>Streptophyta</taxon>
        <taxon>Embryophyta</taxon>
        <taxon>Tracheophyta</taxon>
        <taxon>Spermatophyta</taxon>
        <taxon>Magnoliopsida</taxon>
        <taxon>eudicotyledons</taxon>
        <taxon>Gunneridae</taxon>
        <taxon>Pentapetalae</taxon>
        <taxon>asterids</taxon>
        <taxon>lamiids</taxon>
        <taxon>Lamiales</taxon>
        <taxon>Pedaliaceae</taxon>
        <taxon>Sesamum</taxon>
    </lineage>
</organism>
<comment type="caution">
    <text evidence="1">The sequence shown here is derived from an EMBL/GenBank/DDBJ whole genome shotgun (WGS) entry which is preliminary data.</text>
</comment>
<accession>A0AAW2QDW0</accession>
<dbReference type="AlphaFoldDB" id="A0AAW2QDW0"/>
<evidence type="ECO:0000313" key="1">
    <source>
        <dbReference type="EMBL" id="KAL0365777.1"/>
    </source>
</evidence>
<reference evidence="1" key="1">
    <citation type="submission" date="2020-06" db="EMBL/GenBank/DDBJ databases">
        <authorList>
            <person name="Li T."/>
            <person name="Hu X."/>
            <person name="Zhang T."/>
            <person name="Song X."/>
            <person name="Zhang H."/>
            <person name="Dai N."/>
            <person name="Sheng W."/>
            <person name="Hou X."/>
            <person name="Wei L."/>
        </authorList>
    </citation>
    <scope>NUCLEOTIDE SEQUENCE</scope>
    <source>
        <strain evidence="1">G02</strain>
        <tissue evidence="1">Leaf</tissue>
    </source>
</reference>
<reference evidence="1" key="2">
    <citation type="journal article" date="2024" name="Plant">
        <title>Genomic evolution and insights into agronomic trait innovations of Sesamum species.</title>
        <authorList>
            <person name="Miao H."/>
            <person name="Wang L."/>
            <person name="Qu L."/>
            <person name="Liu H."/>
            <person name="Sun Y."/>
            <person name="Le M."/>
            <person name="Wang Q."/>
            <person name="Wei S."/>
            <person name="Zheng Y."/>
            <person name="Lin W."/>
            <person name="Duan Y."/>
            <person name="Cao H."/>
            <person name="Xiong S."/>
            <person name="Wang X."/>
            <person name="Wei L."/>
            <person name="Li C."/>
            <person name="Ma Q."/>
            <person name="Ju M."/>
            <person name="Zhao R."/>
            <person name="Li G."/>
            <person name="Mu C."/>
            <person name="Tian Q."/>
            <person name="Mei H."/>
            <person name="Zhang T."/>
            <person name="Gao T."/>
            <person name="Zhang H."/>
        </authorList>
    </citation>
    <scope>NUCLEOTIDE SEQUENCE</scope>
    <source>
        <strain evidence="1">G02</strain>
    </source>
</reference>